<protein>
    <submittedName>
        <fullName evidence="1">Uncharacterized protein</fullName>
    </submittedName>
</protein>
<dbReference type="Proteomes" id="UP000291469">
    <property type="component" value="Chromosome"/>
</dbReference>
<keyword evidence="2" id="KW-1185">Reference proteome</keyword>
<dbReference type="KEGG" id="erz:ER308_15135"/>
<proteinExistence type="predicted"/>
<evidence type="ECO:0000313" key="2">
    <source>
        <dbReference type="Proteomes" id="UP000291469"/>
    </source>
</evidence>
<name>A0A411YHE8_9ACTN</name>
<accession>A0A411YHE8</accession>
<dbReference type="EMBL" id="CP036402">
    <property type="protein sequence ID" value="QBI20765.1"/>
    <property type="molecule type" value="Genomic_DNA"/>
</dbReference>
<sequence>MPRAHATAWVAVPVIRRPVDGGVYGRVVFVSRDLDRLDLVRARTAIADGHVTSIEQTIVDL</sequence>
<dbReference type="AlphaFoldDB" id="A0A411YHE8"/>
<reference evidence="1 2" key="1">
    <citation type="submission" date="2019-01" db="EMBL/GenBank/DDBJ databases">
        <title>Egibacter rhizosphaerae EGI 80759T.</title>
        <authorList>
            <person name="Chen D.-D."/>
            <person name="Tian Y."/>
            <person name="Jiao J.-Y."/>
            <person name="Zhang X.-T."/>
            <person name="Zhang Y.-G."/>
            <person name="Zhang Y."/>
            <person name="Xiao M."/>
            <person name="Shu W.-S."/>
            <person name="Li W.-J."/>
        </authorList>
    </citation>
    <scope>NUCLEOTIDE SEQUENCE [LARGE SCALE GENOMIC DNA]</scope>
    <source>
        <strain evidence="1 2">EGI 80759</strain>
    </source>
</reference>
<dbReference type="RefSeq" id="WP_131155758.1">
    <property type="nucleotide sequence ID" value="NZ_CP036402.1"/>
</dbReference>
<evidence type="ECO:0000313" key="1">
    <source>
        <dbReference type="EMBL" id="QBI20765.1"/>
    </source>
</evidence>
<organism evidence="1 2">
    <name type="scientific">Egibacter rhizosphaerae</name>
    <dbReference type="NCBI Taxonomy" id="1670831"/>
    <lineage>
        <taxon>Bacteria</taxon>
        <taxon>Bacillati</taxon>
        <taxon>Actinomycetota</taxon>
        <taxon>Nitriliruptoria</taxon>
        <taxon>Egibacterales</taxon>
        <taxon>Egibacteraceae</taxon>
        <taxon>Egibacter</taxon>
    </lineage>
</organism>
<gene>
    <name evidence="1" type="ORF">ER308_15135</name>
</gene>